<dbReference type="Gene3D" id="2.60.120.10">
    <property type="entry name" value="Jelly Rolls"/>
    <property type="match status" value="2"/>
</dbReference>
<feature type="domain" description="Cyclic nucleotide-binding" evidence="11">
    <location>
        <begin position="1192"/>
        <end position="1239"/>
    </location>
</feature>
<keyword evidence="8" id="KW-0407">Ion channel</keyword>
<dbReference type="EMBL" id="JWZX01003314">
    <property type="protein sequence ID" value="KOO22045.1"/>
    <property type="molecule type" value="Genomic_DNA"/>
</dbReference>
<comment type="subcellular location">
    <subcellularLocation>
        <location evidence="1">Membrane</location>
        <topology evidence="1">Multi-pass membrane protein</topology>
    </subcellularLocation>
</comment>
<dbReference type="SUPFAM" id="SSF81324">
    <property type="entry name" value="Voltage-gated potassium channels"/>
    <property type="match status" value="1"/>
</dbReference>
<evidence type="ECO:0000256" key="1">
    <source>
        <dbReference type="ARBA" id="ARBA00004141"/>
    </source>
</evidence>
<dbReference type="InterPro" id="IPR000595">
    <property type="entry name" value="cNMP-bd_dom"/>
</dbReference>
<evidence type="ECO:0000256" key="3">
    <source>
        <dbReference type="ARBA" id="ARBA00022692"/>
    </source>
</evidence>
<dbReference type="Pfam" id="PF00520">
    <property type="entry name" value="Ion_trans"/>
    <property type="match status" value="1"/>
</dbReference>
<feature type="domain" description="Cyclic nucleotide-binding" evidence="11">
    <location>
        <begin position="552"/>
        <end position="684"/>
    </location>
</feature>
<dbReference type="Proteomes" id="UP000037460">
    <property type="component" value="Unassembled WGS sequence"/>
</dbReference>
<accession>A0A0M0J6H6</accession>
<dbReference type="GO" id="GO:0044877">
    <property type="term" value="F:protein-containing complex binding"/>
    <property type="evidence" value="ECO:0007669"/>
    <property type="project" value="TreeGrafter"/>
</dbReference>
<dbReference type="GO" id="GO:0016020">
    <property type="term" value="C:membrane"/>
    <property type="evidence" value="ECO:0007669"/>
    <property type="project" value="UniProtKB-SubCell"/>
</dbReference>
<proteinExistence type="predicted"/>
<dbReference type="InterPro" id="IPR018488">
    <property type="entry name" value="cNMP-bd_CS"/>
</dbReference>
<feature type="transmembrane region" description="Helical" evidence="10">
    <location>
        <begin position="853"/>
        <end position="873"/>
    </location>
</feature>
<dbReference type="SUPFAM" id="SSF51206">
    <property type="entry name" value="cAMP-binding domain-like"/>
    <property type="match status" value="2"/>
</dbReference>
<evidence type="ECO:0000256" key="5">
    <source>
        <dbReference type="ARBA" id="ARBA00023065"/>
    </source>
</evidence>
<dbReference type="Gene3D" id="1.10.287.630">
    <property type="entry name" value="Helix hairpin bin"/>
    <property type="match status" value="1"/>
</dbReference>
<keyword evidence="3 10" id="KW-0812">Transmembrane</keyword>
<feature type="transmembrane region" description="Helical" evidence="10">
    <location>
        <begin position="356"/>
        <end position="377"/>
    </location>
</feature>
<name>A0A0M0J6H6_9EUKA</name>
<keyword evidence="13" id="KW-1185">Reference proteome</keyword>
<dbReference type="PANTHER" id="PTHR45638:SF11">
    <property type="entry name" value="CYCLIC NUCLEOTIDE-GATED CATION CHANNEL SUBUNIT A"/>
    <property type="match status" value="1"/>
</dbReference>
<keyword evidence="5" id="KW-0406">Ion transport</keyword>
<dbReference type="PROSITE" id="PS50042">
    <property type="entry name" value="CNMP_BINDING_3"/>
    <property type="match status" value="2"/>
</dbReference>
<evidence type="ECO:0000259" key="11">
    <source>
        <dbReference type="PROSITE" id="PS50042"/>
    </source>
</evidence>
<keyword evidence="2" id="KW-0813">Transport</keyword>
<sequence length="1452" mass="158863">MPDVMVDAIANTILIEKVDEGGNIGAEEFVLGITHRYDILAVQMCECMQLRRKPFNELLSRFAELGPTIRANASDAIRASSERDEAAVRNFIKSPSSSHQVIKSSSHQVRLRLVRMGVLSKTPLVQAAKRLGSSHAWSLLLFILLLYRMCGDTFRASLHEHFALPIEWSEALQLTPALYRDRLEANEAWGYQPWPLYPQPTGVPTAQSPSGIQVCDPRGPGAQQYYDSVGLCVFDFFVDVAIGIDLLVAQLHTVGGSAASTARAADAPTTARRTARHMLFFSLLFLVAVLVLDILSIAVAGVRSGGGAVSDAAAQTASIVWAVRLPLLVLLPRHLYSLEAWLLERSPSTDIQHVRLGRMLLAIFVTSHLAGCIWAIIGLRDFQATFVSNTSEHAWSAYSWWAGDVLIIEGVATCQSLAVLAWLRGVYIAFGTLLIIPIGDVAPTTMNETYIMLFFILVLATVVAAVEGTVVNVIAAIGKDEHMEECVLANTKKVMMSHAVPPVLQDRVIRYLIGSAYRGVGKNRAVLSKLPPQLQLETSKAIRLELLLKTKLAELLPRAVLGYITKEMSDVFITPGELLMIEGDTGTYDMYVVVEGVFEIVTTGGRLKVLQTPVQRRKKAEALLGEKMSFTEQQIEHIKSQVVATVSSGAVLGEVSFFLQGTARNASVRAVTRAHVIQLTRRQLDAACALFGLHRDAAFLAKLESLVRTMGVNQRLMNERIVREAMAEEASLPGTSDTDRSRNVGRGHDTAVVSVSAEDVESSAVTLSSDAGVELPNMVSVAGVERIPQPAAEPFAQTVAKPSARPPAVEAPASRQSSRRPSQERALPSARRPATPRRHVYPPSTLPRMLWEWLMTVISFYLAISIPFIIAAFGPRSPVSVDSAWAILATQWACDAILLCDSVLRANCFPFLPRGREVFMKSELTHSAMRAHYVQAKLRLDVLATLPYEALAPIGFATTGDTKTILLAVALLRLPRLLRCSRCLEHFRVAFGWLPPQLCLSKAQSRMLLVWSLWLYVVHAFTCFFLFDAYTLPLSALGRNWMTEDLAWKRADWAHETIGHSYARAAHFVLSHMATPGLGDVRPQNAWETGFIMVLVLVTTALYSCVIGLISSYARLGDVEEELLMTQTDYLQHYMRNHPLPHRLAKRITSYYRLLSSNPRVSHAHLLQELPIFLRRDLGLWMHRDHLLNVPALANLSFFPLVELCVALQPELFLEGDNVITKGAPATKLYLVDVGKLLVHNGSEPAARARYSETETDLSTSPPPTPTARRRSLLFKDAPDVHSAVLGTVGVVGTMETAGEVGVVGAVGTVGTLGTVVTAETVEVGTADLWTSDPSRDGVSSGDLSGDGKVGDGEVDTISSRRHSISRVATDAALEQLRSVSRGFVVGRKEAVNYVGVEMIAFNGSQSPVLYERFVEAATHCHLFGLSLGAWKGLCTKFADELGPISRGEAGF</sequence>
<dbReference type="InterPro" id="IPR014710">
    <property type="entry name" value="RmlC-like_jellyroll"/>
</dbReference>
<feature type="region of interest" description="Disordered" evidence="9">
    <location>
        <begin position="1246"/>
        <end position="1269"/>
    </location>
</feature>
<evidence type="ECO:0000313" key="12">
    <source>
        <dbReference type="EMBL" id="KOO22045.1"/>
    </source>
</evidence>
<evidence type="ECO:0000256" key="2">
    <source>
        <dbReference type="ARBA" id="ARBA00022448"/>
    </source>
</evidence>
<feature type="compositionally biased region" description="Low complexity" evidence="9">
    <location>
        <begin position="810"/>
        <end position="820"/>
    </location>
</feature>
<dbReference type="InterPro" id="IPR018490">
    <property type="entry name" value="cNMP-bd_dom_sf"/>
</dbReference>
<feature type="transmembrane region" description="Helical" evidence="10">
    <location>
        <begin position="1090"/>
        <end position="1110"/>
    </location>
</feature>
<dbReference type="Pfam" id="PF00027">
    <property type="entry name" value="cNMP_binding"/>
    <property type="match status" value="1"/>
</dbReference>
<feature type="compositionally biased region" description="Basic and acidic residues" evidence="9">
    <location>
        <begin position="737"/>
        <end position="746"/>
    </location>
</feature>
<dbReference type="PANTHER" id="PTHR45638">
    <property type="entry name" value="CYCLIC NUCLEOTIDE-GATED CATION CHANNEL SUBUNIT A"/>
    <property type="match status" value="1"/>
</dbReference>
<evidence type="ECO:0000256" key="7">
    <source>
        <dbReference type="ARBA" id="ARBA00023286"/>
    </source>
</evidence>
<dbReference type="InterPro" id="IPR005821">
    <property type="entry name" value="Ion_trans_dom"/>
</dbReference>
<dbReference type="CDD" id="cd00038">
    <property type="entry name" value="CAP_ED"/>
    <property type="match status" value="1"/>
</dbReference>
<dbReference type="InterPro" id="IPR050866">
    <property type="entry name" value="CNG_cation_channel"/>
</dbReference>
<keyword evidence="4 10" id="KW-1133">Transmembrane helix</keyword>
<evidence type="ECO:0000313" key="13">
    <source>
        <dbReference type="Proteomes" id="UP000037460"/>
    </source>
</evidence>
<feature type="transmembrane region" description="Helical" evidence="10">
    <location>
        <begin position="279"/>
        <end position="300"/>
    </location>
</feature>
<feature type="transmembrane region" description="Helical" evidence="10">
    <location>
        <begin position="421"/>
        <end position="438"/>
    </location>
</feature>
<organism evidence="12 13">
    <name type="scientific">Chrysochromulina tobinii</name>
    <dbReference type="NCBI Taxonomy" id="1460289"/>
    <lineage>
        <taxon>Eukaryota</taxon>
        <taxon>Haptista</taxon>
        <taxon>Haptophyta</taxon>
        <taxon>Prymnesiophyceae</taxon>
        <taxon>Prymnesiales</taxon>
        <taxon>Chrysochromulinaceae</taxon>
        <taxon>Chrysochromulina</taxon>
    </lineage>
</organism>
<dbReference type="PROSITE" id="PS00888">
    <property type="entry name" value="CNMP_BINDING_1"/>
    <property type="match status" value="1"/>
</dbReference>
<evidence type="ECO:0000256" key="6">
    <source>
        <dbReference type="ARBA" id="ARBA00023136"/>
    </source>
</evidence>
<evidence type="ECO:0000256" key="9">
    <source>
        <dbReference type="SAM" id="MobiDB-lite"/>
    </source>
</evidence>
<evidence type="ECO:0000256" key="8">
    <source>
        <dbReference type="ARBA" id="ARBA00023303"/>
    </source>
</evidence>
<protein>
    <submittedName>
        <fullName evidence="12">Cyclic nucleotide-binding protein</fullName>
    </submittedName>
</protein>
<dbReference type="Gene3D" id="1.10.287.70">
    <property type="match status" value="2"/>
</dbReference>
<comment type="caution">
    <text evidence="12">The sequence shown here is derived from an EMBL/GenBank/DDBJ whole genome shotgun (WGS) entry which is preliminary data.</text>
</comment>
<evidence type="ECO:0000256" key="10">
    <source>
        <dbReference type="SAM" id="Phobius"/>
    </source>
</evidence>
<feature type="region of interest" description="Disordered" evidence="9">
    <location>
        <begin position="1329"/>
        <end position="1353"/>
    </location>
</feature>
<feature type="region of interest" description="Disordered" evidence="9">
    <location>
        <begin position="727"/>
        <end position="746"/>
    </location>
</feature>
<reference evidence="13" key="1">
    <citation type="journal article" date="2015" name="PLoS Genet.">
        <title>Genome Sequence and Transcriptome Analyses of Chrysochromulina tobin: Metabolic Tools for Enhanced Algal Fitness in the Prominent Order Prymnesiales (Haptophyceae).</title>
        <authorList>
            <person name="Hovde B.T."/>
            <person name="Deodato C.R."/>
            <person name="Hunsperger H.M."/>
            <person name="Ryken S.A."/>
            <person name="Yost W."/>
            <person name="Jha R.K."/>
            <person name="Patterson J."/>
            <person name="Monnat R.J. Jr."/>
            <person name="Barlow S.B."/>
            <person name="Starkenburg S.R."/>
            <person name="Cattolico R.A."/>
        </authorList>
    </citation>
    <scope>NUCLEOTIDE SEQUENCE</scope>
    <source>
        <strain evidence="13">CCMP291</strain>
    </source>
</reference>
<feature type="transmembrane region" description="Helical" evidence="10">
    <location>
        <begin position="450"/>
        <end position="475"/>
    </location>
</feature>
<feature type="region of interest" description="Disordered" evidence="9">
    <location>
        <begin position="797"/>
        <end position="839"/>
    </location>
</feature>
<keyword evidence="7" id="KW-1071">Ligand-gated ion channel</keyword>
<dbReference type="GO" id="GO:0005221">
    <property type="term" value="F:intracellularly cyclic nucleotide-activated monoatomic cation channel activity"/>
    <property type="evidence" value="ECO:0007669"/>
    <property type="project" value="InterPro"/>
</dbReference>
<gene>
    <name evidence="12" type="ORF">Ctob_001059</name>
</gene>
<keyword evidence="6 10" id="KW-0472">Membrane</keyword>
<feature type="transmembrane region" description="Helical" evidence="10">
    <location>
        <begin position="1008"/>
        <end position="1027"/>
    </location>
</feature>
<evidence type="ECO:0000256" key="4">
    <source>
        <dbReference type="ARBA" id="ARBA00022989"/>
    </source>
</evidence>